<dbReference type="GO" id="GO:0003677">
    <property type="term" value="F:DNA binding"/>
    <property type="evidence" value="ECO:0007669"/>
    <property type="project" value="InterPro"/>
</dbReference>
<dbReference type="Proteomes" id="UP000198318">
    <property type="component" value="Unassembled WGS sequence"/>
</dbReference>
<keyword evidence="3" id="KW-1185">Reference proteome</keyword>
<dbReference type="EMBL" id="FZOR01000006">
    <property type="protein sequence ID" value="SNS62045.1"/>
    <property type="molecule type" value="Genomic_DNA"/>
</dbReference>
<dbReference type="InterPro" id="IPR036388">
    <property type="entry name" value="WH-like_DNA-bd_sf"/>
</dbReference>
<protein>
    <submittedName>
        <fullName evidence="2">IclR helix-turn-helix domain-containing protein</fullName>
    </submittedName>
</protein>
<feature type="domain" description="HTH iclR-type" evidence="1">
    <location>
        <begin position="16"/>
        <end position="61"/>
    </location>
</feature>
<dbReference type="Pfam" id="PF09339">
    <property type="entry name" value="HTH_IclR"/>
    <property type="match status" value="1"/>
</dbReference>
<sequence>MRANCEDAYRELAPAAARLLRLLSLPPGDDIGPAAAAALAGIPESQARGLLETLAAHGLVVASGDRFRLPGPVLGFARERAEHEETEDSRNAALRRLLDHCLAHGDLGAEPGDLGAALLDRERWSEVAEVLGERLTEAEDEEARARVLTGLGDAYLRAHRPVAAINFYGQALDILRRRGEVGDQAYMYVHIADAARERGDQAAEGAALGRAAALALEDGGS</sequence>
<dbReference type="Gene3D" id="1.10.10.10">
    <property type="entry name" value="Winged helix-like DNA-binding domain superfamily/Winged helix DNA-binding domain"/>
    <property type="match status" value="1"/>
</dbReference>
<reference evidence="2 3" key="1">
    <citation type="submission" date="2017-06" db="EMBL/GenBank/DDBJ databases">
        <authorList>
            <person name="Kim H.J."/>
            <person name="Triplett B.A."/>
        </authorList>
    </citation>
    <scope>NUCLEOTIDE SEQUENCE [LARGE SCALE GENOMIC DNA]</scope>
    <source>
        <strain evidence="2 3">DSM 44715</strain>
    </source>
</reference>
<gene>
    <name evidence="2" type="ORF">SAMN05443665_1006238</name>
</gene>
<dbReference type="SUPFAM" id="SSF48452">
    <property type="entry name" value="TPR-like"/>
    <property type="match status" value="1"/>
</dbReference>
<dbReference type="GO" id="GO:0006355">
    <property type="term" value="P:regulation of DNA-templated transcription"/>
    <property type="evidence" value="ECO:0007669"/>
    <property type="project" value="InterPro"/>
</dbReference>
<evidence type="ECO:0000313" key="3">
    <source>
        <dbReference type="Proteomes" id="UP000198318"/>
    </source>
</evidence>
<proteinExistence type="predicted"/>
<evidence type="ECO:0000313" key="2">
    <source>
        <dbReference type="EMBL" id="SNS62045.1"/>
    </source>
</evidence>
<organism evidence="2 3">
    <name type="scientific">Actinomadura meyerae</name>
    <dbReference type="NCBI Taxonomy" id="240840"/>
    <lineage>
        <taxon>Bacteria</taxon>
        <taxon>Bacillati</taxon>
        <taxon>Actinomycetota</taxon>
        <taxon>Actinomycetes</taxon>
        <taxon>Streptosporangiales</taxon>
        <taxon>Thermomonosporaceae</taxon>
        <taxon>Actinomadura</taxon>
    </lineage>
</organism>
<dbReference type="AlphaFoldDB" id="A0A239FZ72"/>
<name>A0A239FZ72_9ACTN</name>
<evidence type="ECO:0000259" key="1">
    <source>
        <dbReference type="Pfam" id="PF09339"/>
    </source>
</evidence>
<dbReference type="InterPro" id="IPR011990">
    <property type="entry name" value="TPR-like_helical_dom_sf"/>
</dbReference>
<dbReference type="RefSeq" id="WP_089325556.1">
    <property type="nucleotide sequence ID" value="NZ_FZOR01000006.1"/>
</dbReference>
<dbReference type="Gene3D" id="1.25.40.10">
    <property type="entry name" value="Tetratricopeptide repeat domain"/>
    <property type="match status" value="1"/>
</dbReference>
<dbReference type="InterPro" id="IPR005471">
    <property type="entry name" value="Tscrpt_reg_IclR_N"/>
</dbReference>
<accession>A0A239FZ72</accession>